<dbReference type="InterPro" id="IPR027417">
    <property type="entry name" value="P-loop_NTPase"/>
</dbReference>
<dbReference type="SUPFAM" id="SSF52540">
    <property type="entry name" value="P-loop containing nucleoside triphosphate hydrolases"/>
    <property type="match status" value="1"/>
</dbReference>
<comment type="caution">
    <text evidence="10">The sequence shown here is derived from an EMBL/GenBank/DDBJ whole genome shotgun (WGS) entry which is preliminary data.</text>
</comment>
<evidence type="ECO:0000256" key="3">
    <source>
        <dbReference type="ARBA" id="ARBA00022727"/>
    </source>
</evidence>
<dbReference type="GO" id="GO:0006227">
    <property type="term" value="P:dUDP biosynthetic process"/>
    <property type="evidence" value="ECO:0007669"/>
    <property type="project" value="TreeGrafter"/>
</dbReference>
<dbReference type="GO" id="GO:0004798">
    <property type="term" value="F:dTMP kinase activity"/>
    <property type="evidence" value="ECO:0007669"/>
    <property type="project" value="UniProtKB-UniRule"/>
</dbReference>
<evidence type="ECO:0000256" key="5">
    <source>
        <dbReference type="ARBA" id="ARBA00022777"/>
    </source>
</evidence>
<evidence type="ECO:0000256" key="2">
    <source>
        <dbReference type="ARBA" id="ARBA00022679"/>
    </source>
</evidence>
<reference evidence="10 11" key="1">
    <citation type="submission" date="2017-09" db="EMBL/GenBank/DDBJ databases">
        <title>Depth-based differentiation of microbial function through sediment-hosted aquifers and enrichment of novel symbionts in the deep terrestrial subsurface.</title>
        <authorList>
            <person name="Probst A.J."/>
            <person name="Ladd B."/>
            <person name="Jarett J.K."/>
            <person name="Geller-Mcgrath D.E."/>
            <person name="Sieber C.M."/>
            <person name="Emerson J.B."/>
            <person name="Anantharaman K."/>
            <person name="Thomas B.C."/>
            <person name="Malmstrom R."/>
            <person name="Stieglmeier M."/>
            <person name="Klingl A."/>
            <person name="Woyke T."/>
            <person name="Ryan C.M."/>
            <person name="Banfield J.F."/>
        </authorList>
    </citation>
    <scope>NUCLEOTIDE SEQUENCE [LARGE SCALE GENOMIC DNA]</scope>
    <source>
        <strain evidence="10">CG11_big_fil_rev_8_21_14_0_20_36_20</strain>
    </source>
</reference>
<keyword evidence="4 8" id="KW-0547">Nucleotide-binding</keyword>
<dbReference type="AlphaFoldDB" id="A0A2H0ND81"/>
<dbReference type="GO" id="GO:0006233">
    <property type="term" value="P:dTDP biosynthetic process"/>
    <property type="evidence" value="ECO:0007669"/>
    <property type="project" value="InterPro"/>
</dbReference>
<evidence type="ECO:0000313" key="11">
    <source>
        <dbReference type="Proteomes" id="UP000230564"/>
    </source>
</evidence>
<dbReference type="HAMAP" id="MF_00165">
    <property type="entry name" value="Thymidylate_kinase"/>
    <property type="match status" value="1"/>
</dbReference>
<comment type="similarity">
    <text evidence="1 8">Belongs to the thymidylate kinase family.</text>
</comment>
<dbReference type="PANTHER" id="PTHR10344">
    <property type="entry name" value="THYMIDYLATE KINASE"/>
    <property type="match status" value="1"/>
</dbReference>
<accession>A0A2H0ND81</accession>
<dbReference type="EMBL" id="PCWQ01000023">
    <property type="protein sequence ID" value="PIR06036.1"/>
    <property type="molecule type" value="Genomic_DNA"/>
</dbReference>
<dbReference type="Proteomes" id="UP000230564">
    <property type="component" value="Unassembled WGS sequence"/>
</dbReference>
<dbReference type="InterPro" id="IPR018094">
    <property type="entry name" value="Thymidylate_kinase"/>
</dbReference>
<dbReference type="InterPro" id="IPR039430">
    <property type="entry name" value="Thymidylate_kin-like_dom"/>
</dbReference>
<keyword evidence="3 8" id="KW-0545">Nucleotide biosynthesis</keyword>
<organism evidence="10 11">
    <name type="scientific">Candidatus Komeilibacteria bacterium CG11_big_fil_rev_8_21_14_0_20_36_20</name>
    <dbReference type="NCBI Taxonomy" id="1974477"/>
    <lineage>
        <taxon>Bacteria</taxon>
        <taxon>Candidatus Komeiliibacteriota</taxon>
    </lineage>
</organism>
<comment type="function">
    <text evidence="8">Phosphorylation of dTMP to form dTDP in both de novo and salvage pathways of dTTP synthesis.</text>
</comment>
<evidence type="ECO:0000256" key="6">
    <source>
        <dbReference type="ARBA" id="ARBA00022840"/>
    </source>
</evidence>
<proteinExistence type="inferred from homology"/>
<dbReference type="EC" id="2.7.4.9" evidence="8"/>
<keyword evidence="6 8" id="KW-0067">ATP-binding</keyword>
<evidence type="ECO:0000256" key="1">
    <source>
        <dbReference type="ARBA" id="ARBA00009776"/>
    </source>
</evidence>
<keyword evidence="2 8" id="KW-0808">Transferase</keyword>
<keyword evidence="5 8" id="KW-0418">Kinase</keyword>
<sequence length="232" mass="26923">MVINFYFMKRGTFIVIDGTDGSGKATQVKILEDRLKKEGREVVVVDFPRYGNPSAFFVEKYLNGQYGTAEEVGSQITSIFYACDRYDAKFEMQQHLAEGKILLANRYVSANMGHQGGKISDKKERQIFLEWLYNLEYNIFGLPKPDINIILHVAPEIGQRLVDQKGHRDYVNGRKRDLHEKDINHLKMAENAYLDIAQNYPDFILIECVKENQIMSREEIHQIIWDKVQSLL</sequence>
<evidence type="ECO:0000259" key="9">
    <source>
        <dbReference type="Pfam" id="PF02223"/>
    </source>
</evidence>
<evidence type="ECO:0000256" key="7">
    <source>
        <dbReference type="ARBA" id="ARBA00048743"/>
    </source>
</evidence>
<evidence type="ECO:0000256" key="4">
    <source>
        <dbReference type="ARBA" id="ARBA00022741"/>
    </source>
</evidence>
<comment type="caution">
    <text evidence="8">Lacks conserved residue(s) required for the propagation of feature annotation.</text>
</comment>
<dbReference type="GO" id="GO:0005829">
    <property type="term" value="C:cytosol"/>
    <property type="evidence" value="ECO:0007669"/>
    <property type="project" value="TreeGrafter"/>
</dbReference>
<dbReference type="PANTHER" id="PTHR10344:SF4">
    <property type="entry name" value="UMP-CMP KINASE 2, MITOCHONDRIAL"/>
    <property type="match status" value="1"/>
</dbReference>
<evidence type="ECO:0000256" key="8">
    <source>
        <dbReference type="HAMAP-Rule" id="MF_00165"/>
    </source>
</evidence>
<dbReference type="CDD" id="cd01672">
    <property type="entry name" value="TMPK"/>
    <property type="match status" value="1"/>
</dbReference>
<dbReference type="GO" id="GO:0006235">
    <property type="term" value="P:dTTP biosynthetic process"/>
    <property type="evidence" value="ECO:0007669"/>
    <property type="project" value="UniProtKB-UniRule"/>
</dbReference>
<evidence type="ECO:0000313" key="10">
    <source>
        <dbReference type="EMBL" id="PIR06036.1"/>
    </source>
</evidence>
<gene>
    <name evidence="8" type="primary">tmk</name>
    <name evidence="10" type="ORF">COV55_04890</name>
</gene>
<dbReference type="Gene3D" id="3.40.50.300">
    <property type="entry name" value="P-loop containing nucleotide triphosphate hydrolases"/>
    <property type="match status" value="1"/>
</dbReference>
<comment type="catalytic activity">
    <reaction evidence="7 8">
        <text>dTMP + ATP = dTDP + ADP</text>
        <dbReference type="Rhea" id="RHEA:13517"/>
        <dbReference type="ChEBI" id="CHEBI:30616"/>
        <dbReference type="ChEBI" id="CHEBI:58369"/>
        <dbReference type="ChEBI" id="CHEBI:63528"/>
        <dbReference type="ChEBI" id="CHEBI:456216"/>
        <dbReference type="EC" id="2.7.4.9"/>
    </reaction>
</comment>
<feature type="domain" description="Thymidylate kinase-like" evidence="9">
    <location>
        <begin position="16"/>
        <end position="194"/>
    </location>
</feature>
<name>A0A2H0ND81_9BACT</name>
<dbReference type="GO" id="GO:0005524">
    <property type="term" value="F:ATP binding"/>
    <property type="evidence" value="ECO:0007669"/>
    <property type="project" value="UniProtKB-UniRule"/>
</dbReference>
<protein>
    <recommendedName>
        <fullName evidence="8">Thymidylate kinase</fullName>
        <ecNumber evidence="8">2.7.4.9</ecNumber>
    </recommendedName>
    <alternativeName>
        <fullName evidence="8">dTMP kinase</fullName>
    </alternativeName>
</protein>
<dbReference type="Pfam" id="PF02223">
    <property type="entry name" value="Thymidylate_kin"/>
    <property type="match status" value="1"/>
</dbReference>